<dbReference type="Pfam" id="PF12840">
    <property type="entry name" value="HTH_20"/>
    <property type="match status" value="1"/>
</dbReference>
<comment type="caution">
    <text evidence="2">The sequence shown here is derived from an EMBL/GenBank/DDBJ whole genome shotgun (WGS) entry which is preliminary data.</text>
</comment>
<dbReference type="SUPFAM" id="SSF46785">
    <property type="entry name" value="Winged helix' DNA-binding domain"/>
    <property type="match status" value="1"/>
</dbReference>
<dbReference type="CDD" id="cd00090">
    <property type="entry name" value="HTH_ARSR"/>
    <property type="match status" value="1"/>
</dbReference>
<gene>
    <name evidence="2" type="ORF">GCM10022197_15310</name>
</gene>
<dbReference type="InterPro" id="IPR011991">
    <property type="entry name" value="ArsR-like_HTH"/>
</dbReference>
<dbReference type="Gene3D" id="1.10.10.10">
    <property type="entry name" value="Winged helix-like DNA-binding domain superfamily/Winged helix DNA-binding domain"/>
    <property type="match status" value="1"/>
</dbReference>
<keyword evidence="3" id="KW-1185">Reference proteome</keyword>
<proteinExistence type="predicted"/>
<organism evidence="2 3">
    <name type="scientific">Microlunatus spumicola</name>
    <dbReference type="NCBI Taxonomy" id="81499"/>
    <lineage>
        <taxon>Bacteria</taxon>
        <taxon>Bacillati</taxon>
        <taxon>Actinomycetota</taxon>
        <taxon>Actinomycetes</taxon>
        <taxon>Propionibacteriales</taxon>
        <taxon>Propionibacteriaceae</taxon>
        <taxon>Microlunatus</taxon>
    </lineage>
</organism>
<evidence type="ECO:0000256" key="1">
    <source>
        <dbReference type="SAM" id="MobiDB-lite"/>
    </source>
</evidence>
<dbReference type="Proteomes" id="UP001500767">
    <property type="component" value="Unassembled WGS sequence"/>
</dbReference>
<feature type="compositionally biased region" description="Pro residues" evidence="1">
    <location>
        <begin position="224"/>
        <end position="236"/>
    </location>
</feature>
<dbReference type="InterPro" id="IPR036390">
    <property type="entry name" value="WH_DNA-bd_sf"/>
</dbReference>
<sequence>MSGSQSDVDPNAPTRQRVARSILEHGPSTAAELATRLGLTAAGVRRHLDSLAEQGLLTSREQRVYGTRGRGRPARVFVLTDVGRGTFTAGYDDLAVQALEFLASTVGADAVDRFAQARLAPLEEHYREALSTAEPTESATQTLARTLSAEGYAASLRPAGAGEQLCQHHCPVAHVAERFPQLCDAETEAFSRQLGVHVQRLATIAHGDGVCTTHIPRSTQTAAPPAPPPPAPPPRAAGPTSQATTGTSGPAVGLNLKTHALMHGPDHEEHAT</sequence>
<protein>
    <submittedName>
        <fullName evidence="2">Transcriptional regulator</fullName>
    </submittedName>
</protein>
<feature type="region of interest" description="Disordered" evidence="1">
    <location>
        <begin position="211"/>
        <end position="256"/>
    </location>
</feature>
<dbReference type="PANTHER" id="PTHR30363">
    <property type="entry name" value="HTH-TYPE TRANSCRIPTIONAL REGULATOR SRLR-RELATED"/>
    <property type="match status" value="1"/>
</dbReference>
<name>A0ABP6X4I9_9ACTN</name>
<dbReference type="EMBL" id="BAAAYR010000001">
    <property type="protein sequence ID" value="GAA3560761.1"/>
    <property type="molecule type" value="Genomic_DNA"/>
</dbReference>
<dbReference type="PANTHER" id="PTHR30363:SF28">
    <property type="entry name" value="TRANSCRIPTIONAL REGULATORY PROTEIN-RELATED"/>
    <property type="match status" value="1"/>
</dbReference>
<dbReference type="InterPro" id="IPR036388">
    <property type="entry name" value="WH-like_DNA-bd_sf"/>
</dbReference>
<evidence type="ECO:0000313" key="2">
    <source>
        <dbReference type="EMBL" id="GAA3560761.1"/>
    </source>
</evidence>
<dbReference type="InterPro" id="IPR050313">
    <property type="entry name" value="Carb_Metab_HTH_regulators"/>
</dbReference>
<evidence type="ECO:0000313" key="3">
    <source>
        <dbReference type="Proteomes" id="UP001500767"/>
    </source>
</evidence>
<accession>A0ABP6X4I9</accession>
<reference evidence="3" key="1">
    <citation type="journal article" date="2019" name="Int. J. Syst. Evol. Microbiol.">
        <title>The Global Catalogue of Microorganisms (GCM) 10K type strain sequencing project: providing services to taxonomists for standard genome sequencing and annotation.</title>
        <authorList>
            <consortium name="The Broad Institute Genomics Platform"/>
            <consortium name="The Broad Institute Genome Sequencing Center for Infectious Disease"/>
            <person name="Wu L."/>
            <person name="Ma J."/>
        </authorList>
    </citation>
    <scope>NUCLEOTIDE SEQUENCE [LARGE SCALE GENOMIC DNA]</scope>
    <source>
        <strain evidence="3">JCM 16540</strain>
    </source>
</reference>